<keyword evidence="1" id="KW-1133">Transmembrane helix</keyword>
<organism evidence="2 3">
    <name type="scientific">Cronartium quercuum f. sp. fusiforme G11</name>
    <dbReference type="NCBI Taxonomy" id="708437"/>
    <lineage>
        <taxon>Eukaryota</taxon>
        <taxon>Fungi</taxon>
        <taxon>Dikarya</taxon>
        <taxon>Basidiomycota</taxon>
        <taxon>Pucciniomycotina</taxon>
        <taxon>Pucciniomycetes</taxon>
        <taxon>Pucciniales</taxon>
        <taxon>Coleosporiaceae</taxon>
        <taxon>Cronartium</taxon>
    </lineage>
</organism>
<feature type="non-terminal residue" evidence="2">
    <location>
        <position position="131"/>
    </location>
</feature>
<gene>
    <name evidence="2" type="ORF">CROQUDRAFT_494259</name>
</gene>
<keyword evidence="3" id="KW-1185">Reference proteome</keyword>
<name>A0A9P6NMM4_9BASI</name>
<reference evidence="2" key="1">
    <citation type="submission" date="2013-11" db="EMBL/GenBank/DDBJ databases">
        <title>Genome sequence of the fusiform rust pathogen reveals effectors for host alternation and coevolution with pine.</title>
        <authorList>
            <consortium name="DOE Joint Genome Institute"/>
            <person name="Smith K."/>
            <person name="Pendleton A."/>
            <person name="Kubisiak T."/>
            <person name="Anderson C."/>
            <person name="Salamov A."/>
            <person name="Aerts A."/>
            <person name="Riley R."/>
            <person name="Clum A."/>
            <person name="Lindquist E."/>
            <person name="Ence D."/>
            <person name="Campbell M."/>
            <person name="Kronenberg Z."/>
            <person name="Feau N."/>
            <person name="Dhillon B."/>
            <person name="Hamelin R."/>
            <person name="Burleigh J."/>
            <person name="Smith J."/>
            <person name="Yandell M."/>
            <person name="Nelson C."/>
            <person name="Grigoriev I."/>
            <person name="Davis J."/>
        </authorList>
    </citation>
    <scope>NUCLEOTIDE SEQUENCE</scope>
    <source>
        <strain evidence="2">G11</strain>
    </source>
</reference>
<evidence type="ECO:0000313" key="2">
    <source>
        <dbReference type="EMBL" id="KAG0146929.1"/>
    </source>
</evidence>
<evidence type="ECO:0000256" key="1">
    <source>
        <dbReference type="SAM" id="Phobius"/>
    </source>
</evidence>
<keyword evidence="1" id="KW-0472">Membrane</keyword>
<accession>A0A9P6NMM4</accession>
<feature type="transmembrane region" description="Helical" evidence="1">
    <location>
        <begin position="54"/>
        <end position="82"/>
    </location>
</feature>
<sequence length="131" mass="14764">MIAFPTSAHSWLYFSSSSMRSPLKYNTTSGIKLIYDIISNSQCWKLDPSLSSFVILLSFMGRSLVTAANFIATFLALVIVCIQQFDRVYLWSTLNGTWENQKIPENQSSIFFCLTDLAVAQAHNLLELDVP</sequence>
<dbReference type="AlphaFoldDB" id="A0A9P6NMM4"/>
<dbReference type="Proteomes" id="UP000886653">
    <property type="component" value="Unassembled WGS sequence"/>
</dbReference>
<keyword evidence="1" id="KW-0812">Transmembrane</keyword>
<comment type="caution">
    <text evidence="2">The sequence shown here is derived from an EMBL/GenBank/DDBJ whole genome shotgun (WGS) entry which is preliminary data.</text>
</comment>
<proteinExistence type="predicted"/>
<protein>
    <submittedName>
        <fullName evidence="2">Uncharacterized protein</fullName>
    </submittedName>
</protein>
<evidence type="ECO:0000313" key="3">
    <source>
        <dbReference type="Proteomes" id="UP000886653"/>
    </source>
</evidence>
<dbReference type="EMBL" id="MU167254">
    <property type="protein sequence ID" value="KAG0146929.1"/>
    <property type="molecule type" value="Genomic_DNA"/>
</dbReference>